<organism evidence="1">
    <name type="scientific">Spodoptera frugiperda</name>
    <name type="common">Fall armyworm</name>
    <dbReference type="NCBI Taxonomy" id="7108"/>
    <lineage>
        <taxon>Eukaryota</taxon>
        <taxon>Metazoa</taxon>
        <taxon>Ecdysozoa</taxon>
        <taxon>Arthropoda</taxon>
        <taxon>Hexapoda</taxon>
        <taxon>Insecta</taxon>
        <taxon>Pterygota</taxon>
        <taxon>Neoptera</taxon>
        <taxon>Endopterygota</taxon>
        <taxon>Lepidoptera</taxon>
        <taxon>Glossata</taxon>
        <taxon>Ditrysia</taxon>
        <taxon>Noctuoidea</taxon>
        <taxon>Noctuidae</taxon>
        <taxon>Amphipyrinae</taxon>
        <taxon>Spodoptera</taxon>
    </lineage>
</organism>
<reference evidence="1" key="1">
    <citation type="submission" date="2016-07" db="EMBL/GenBank/DDBJ databases">
        <authorList>
            <person name="Bretaudeau A."/>
        </authorList>
    </citation>
    <scope>NUCLEOTIDE SEQUENCE</scope>
    <source>
        <strain evidence="1">Rice</strain>
        <tissue evidence="1">Whole body</tissue>
    </source>
</reference>
<name>A0A2H1VC52_SPOFR</name>
<dbReference type="AlphaFoldDB" id="A0A2H1VC52"/>
<dbReference type="EMBL" id="ODYU01001767">
    <property type="protein sequence ID" value="SOQ38429.1"/>
    <property type="molecule type" value="Genomic_DNA"/>
</dbReference>
<protein>
    <submittedName>
        <fullName evidence="1">SFRICE_026042</fullName>
    </submittedName>
</protein>
<evidence type="ECO:0000313" key="1">
    <source>
        <dbReference type="EMBL" id="SOQ38429.1"/>
    </source>
</evidence>
<accession>A0A2H1VC52</accession>
<sequence>MKYRACPHLQVTASSTWNSAVTCHGHGLTENRLAARQSPRRVSRNAAHEYEPLAWLETSRVPRQTITPISYTIYHRADQLTSALSSHRAGCGMRVVAPTHAFGNTRHYTSLASESNW</sequence>
<gene>
    <name evidence="1" type="ORF">SFRICE_026042</name>
</gene>
<proteinExistence type="predicted"/>